<evidence type="ECO:0000313" key="3">
    <source>
        <dbReference type="Proteomes" id="UP000176854"/>
    </source>
</evidence>
<dbReference type="EMBL" id="MFJC01000035">
    <property type="protein sequence ID" value="OGG08958.1"/>
    <property type="molecule type" value="Genomic_DNA"/>
</dbReference>
<organism evidence="2 3">
    <name type="scientific">Candidatus Gottesmanbacteria bacterium RBG_16_43_7</name>
    <dbReference type="NCBI Taxonomy" id="1798373"/>
    <lineage>
        <taxon>Bacteria</taxon>
        <taxon>Candidatus Gottesmaniibacteriota</taxon>
    </lineage>
</organism>
<gene>
    <name evidence="2" type="ORF">A2154_00935</name>
</gene>
<dbReference type="AlphaFoldDB" id="A0A1F5Z915"/>
<sequence length="275" mass="29582">MKKMHLVAGFILIAVLIFSPAVRAVSITITQNGVEENDVSIPVENVQPVVENNNNGAVTNVVSVGQNNPPSDVNVSVTTGNSAQPQNNPGATITVETNENIIQLPAECQIGGCSGQLCYDPATDPGMTTCQWQDEYACYKNAICQRQADGKCSWTQTDQLKSCLGGIKPSPTINPCPGDNCISVPPADRCNIVCPLKSAVDMINCQCLGGISPTVKPTPTDKISPFPPVPPMPPHPRICQLACPDGHFKIWGSCKCHRIPRPVLLFMPFLKFFDR</sequence>
<feature type="signal peptide" evidence="1">
    <location>
        <begin position="1"/>
        <end position="24"/>
    </location>
</feature>
<dbReference type="STRING" id="1798373.A2154_00935"/>
<evidence type="ECO:0000313" key="2">
    <source>
        <dbReference type="EMBL" id="OGG08958.1"/>
    </source>
</evidence>
<dbReference type="Proteomes" id="UP000176854">
    <property type="component" value="Unassembled WGS sequence"/>
</dbReference>
<proteinExistence type="predicted"/>
<name>A0A1F5Z915_9BACT</name>
<keyword evidence="1" id="KW-0732">Signal</keyword>
<protein>
    <submittedName>
        <fullName evidence="2">Uncharacterized protein</fullName>
    </submittedName>
</protein>
<reference evidence="2 3" key="1">
    <citation type="journal article" date="2016" name="Nat. Commun.">
        <title>Thousands of microbial genomes shed light on interconnected biogeochemical processes in an aquifer system.</title>
        <authorList>
            <person name="Anantharaman K."/>
            <person name="Brown C.T."/>
            <person name="Hug L.A."/>
            <person name="Sharon I."/>
            <person name="Castelle C.J."/>
            <person name="Probst A.J."/>
            <person name="Thomas B.C."/>
            <person name="Singh A."/>
            <person name="Wilkins M.J."/>
            <person name="Karaoz U."/>
            <person name="Brodie E.L."/>
            <person name="Williams K.H."/>
            <person name="Hubbard S.S."/>
            <person name="Banfield J.F."/>
        </authorList>
    </citation>
    <scope>NUCLEOTIDE SEQUENCE [LARGE SCALE GENOMIC DNA]</scope>
</reference>
<accession>A0A1F5Z915</accession>
<comment type="caution">
    <text evidence="2">The sequence shown here is derived from an EMBL/GenBank/DDBJ whole genome shotgun (WGS) entry which is preliminary data.</text>
</comment>
<evidence type="ECO:0000256" key="1">
    <source>
        <dbReference type="SAM" id="SignalP"/>
    </source>
</evidence>
<feature type="chain" id="PRO_5009522828" evidence="1">
    <location>
        <begin position="25"/>
        <end position="275"/>
    </location>
</feature>